<proteinExistence type="predicted"/>
<feature type="compositionally biased region" description="Low complexity" evidence="1">
    <location>
        <begin position="291"/>
        <end position="300"/>
    </location>
</feature>
<dbReference type="EMBL" id="LT598484">
    <property type="protein sequence ID" value="SCV01664.1"/>
    <property type="molecule type" value="Genomic_DNA"/>
</dbReference>
<dbReference type="OrthoDB" id="4035759at2759"/>
<keyword evidence="2" id="KW-0472">Membrane</keyword>
<gene>
    <name evidence="3" type="ORF">LAME_0G17700G</name>
</gene>
<feature type="transmembrane region" description="Helical" evidence="2">
    <location>
        <begin position="12"/>
        <end position="29"/>
    </location>
</feature>
<keyword evidence="4" id="KW-1185">Reference proteome</keyword>
<dbReference type="Proteomes" id="UP000191144">
    <property type="component" value="Chromosome G"/>
</dbReference>
<reference evidence="4" key="1">
    <citation type="submission" date="2016-03" db="EMBL/GenBank/DDBJ databases">
        <authorList>
            <person name="Devillers Hugo."/>
        </authorList>
    </citation>
    <scope>NUCLEOTIDE SEQUENCE [LARGE SCALE GENOMIC DNA]</scope>
</reference>
<feature type="region of interest" description="Disordered" evidence="1">
    <location>
        <begin position="245"/>
        <end position="327"/>
    </location>
</feature>
<evidence type="ECO:0000256" key="2">
    <source>
        <dbReference type="SAM" id="Phobius"/>
    </source>
</evidence>
<keyword evidence="2" id="KW-0812">Transmembrane</keyword>
<keyword evidence="2" id="KW-1133">Transmembrane helix</keyword>
<name>A0A1G4KBL1_9SACH</name>
<organism evidence="3 4">
    <name type="scientific">Lachancea meyersii CBS 8951</name>
    <dbReference type="NCBI Taxonomy" id="1266667"/>
    <lineage>
        <taxon>Eukaryota</taxon>
        <taxon>Fungi</taxon>
        <taxon>Dikarya</taxon>
        <taxon>Ascomycota</taxon>
        <taxon>Saccharomycotina</taxon>
        <taxon>Saccharomycetes</taxon>
        <taxon>Saccharomycetales</taxon>
        <taxon>Saccharomycetaceae</taxon>
        <taxon>Lachancea</taxon>
    </lineage>
</organism>
<protein>
    <submittedName>
        <fullName evidence="3">LAME_0G17700g1_1</fullName>
    </submittedName>
</protein>
<evidence type="ECO:0000313" key="4">
    <source>
        <dbReference type="Proteomes" id="UP000191144"/>
    </source>
</evidence>
<accession>A0A1G4KBL1</accession>
<evidence type="ECO:0000313" key="3">
    <source>
        <dbReference type="EMBL" id="SCV01664.1"/>
    </source>
</evidence>
<evidence type="ECO:0000256" key="1">
    <source>
        <dbReference type="SAM" id="MobiDB-lite"/>
    </source>
</evidence>
<sequence>MQNRSTLQNGAIFGAPLALLVGVISRFSIRVPEWLSGPTETASNMTAYDVVHVCRCQEQVIEWPDVFQFLGRQLRQLINPDWVPLALNIVLTLNVILATSKHLKARFKKEVTNSSVITKPCEFDADQSSPYSSLFGPRERAVLQFEKAKLKQLNFKYSNEDSWILEEDCLLPKTVVKKTSNGSERTLRSPRTLLSNLSPSTLVTSAVVQVSTPQKRSPSPQSENLQSEALLPAVPESFTDSSLLTPKLKFGSTSRPPHSPRPPKSPNMDSNHAPPAVSISNDVFVLDPRDSSPTASSSRSNVKSLLQTPEHFSPPFHQPSPIKSSILKTEVTQEEVYSQPFTY</sequence>
<dbReference type="AlphaFoldDB" id="A0A1G4KBL1"/>